<dbReference type="InParanoid" id="A0A330L4E7"/>
<evidence type="ECO:0000313" key="1">
    <source>
        <dbReference type="EMBL" id="SPP64195.1"/>
    </source>
</evidence>
<gene>
    <name evidence="1" type="ORF">NITLEN_100065</name>
</gene>
<name>A0A330L4E7_9BACT</name>
<evidence type="ECO:0000313" key="2">
    <source>
        <dbReference type="Proteomes" id="UP000248168"/>
    </source>
</evidence>
<dbReference type="AlphaFoldDB" id="A0A330L4E7"/>
<protein>
    <submittedName>
        <fullName evidence="1">Uncharacterized protein</fullName>
    </submittedName>
</protein>
<accession>A0A330L4E7</accession>
<dbReference type="EMBL" id="OUNR01000002">
    <property type="protein sequence ID" value="SPP64195.1"/>
    <property type="molecule type" value="Genomic_DNA"/>
</dbReference>
<dbReference type="Proteomes" id="UP000248168">
    <property type="component" value="Unassembled WGS sequence"/>
</dbReference>
<reference evidence="2" key="1">
    <citation type="submission" date="2018-04" db="EMBL/GenBank/DDBJ databases">
        <authorList>
            <person name="Lucker S."/>
            <person name="Sakoula D."/>
        </authorList>
    </citation>
    <scope>NUCLEOTIDE SEQUENCE [LARGE SCALE GENOMIC DNA]</scope>
</reference>
<organism evidence="1 2">
    <name type="scientific">Nitrospira lenta</name>
    <dbReference type="NCBI Taxonomy" id="1436998"/>
    <lineage>
        <taxon>Bacteria</taxon>
        <taxon>Pseudomonadati</taxon>
        <taxon>Nitrospirota</taxon>
        <taxon>Nitrospiria</taxon>
        <taxon>Nitrospirales</taxon>
        <taxon>Nitrospiraceae</taxon>
        <taxon>Nitrospira</taxon>
    </lineage>
</organism>
<sequence>MNHTIYSAQHLHPWQRSTAGGKTMNRAIRSTRHTHPWSVQGLFLLAGLAMIAGCATPPVAAPKAIYESGLNTIRLEDDPDSSINSHPATLTPTEIGTLLRNVRVWERRNAIHRLFSGDADRTRAFRDEEIVLLAPHLAKGLAQATPAQRVRFRLNHATDQGEEETTAGWLSIRGNLLVLALNEVHDRHSPGPDISKYDRQMPNVPERSSAFDAAFEPEEYLAKVSSGGRLFAPDQQEELYIRYREALAALPVYPGLEQGRQPRP</sequence>
<keyword evidence="2" id="KW-1185">Reference proteome</keyword>
<proteinExistence type="predicted"/>